<keyword evidence="2" id="KW-0966">Cell projection</keyword>
<dbReference type="EMBL" id="JARBJD010000010">
    <property type="protein sequence ID" value="KAK2962558.1"/>
    <property type="molecule type" value="Genomic_DNA"/>
</dbReference>
<protein>
    <submittedName>
        <fullName evidence="2">Flagellar inner arm dynein light chain</fullName>
    </submittedName>
</protein>
<keyword evidence="3" id="KW-1185">Reference proteome</keyword>
<gene>
    <name evidence="2" type="ORF">BLNAU_2390</name>
</gene>
<name>A0ABQ9YFS5_9EUKA</name>
<proteinExistence type="predicted"/>
<accession>A0ABQ9YFS5</accession>
<feature type="region of interest" description="Disordered" evidence="1">
    <location>
        <begin position="1"/>
        <end position="24"/>
    </location>
</feature>
<evidence type="ECO:0000256" key="1">
    <source>
        <dbReference type="SAM" id="MobiDB-lite"/>
    </source>
</evidence>
<keyword evidence="2" id="KW-0969">Cilium</keyword>
<evidence type="ECO:0000313" key="2">
    <source>
        <dbReference type="EMBL" id="KAK2962558.1"/>
    </source>
</evidence>
<dbReference type="InterPro" id="IPR038586">
    <property type="entry name" value="Tctex-1-like_sf"/>
</dbReference>
<dbReference type="PANTHER" id="PTHR21255">
    <property type="entry name" value="T-COMPLEX-ASSOCIATED-TESTIS-EXPRESSED 1/ DYNEIN LIGHT CHAIN"/>
    <property type="match status" value="1"/>
</dbReference>
<dbReference type="Gene3D" id="3.30.1140.40">
    <property type="entry name" value="Tctex-1"/>
    <property type="match status" value="1"/>
</dbReference>
<dbReference type="PANTHER" id="PTHR21255:SF7">
    <property type="entry name" value="DYNEIN LIGHT CHAIN TCTEX-TYPE PROTEIN 2B"/>
    <property type="match status" value="1"/>
</dbReference>
<reference evidence="2 3" key="1">
    <citation type="journal article" date="2022" name="bioRxiv">
        <title>Genomics of Preaxostyla Flagellates Illuminates Evolutionary Transitions and the Path Towards Mitochondrial Loss.</title>
        <authorList>
            <person name="Novak L.V.F."/>
            <person name="Treitli S.C."/>
            <person name="Pyrih J."/>
            <person name="Halakuc P."/>
            <person name="Pipaliya S.V."/>
            <person name="Vacek V."/>
            <person name="Brzon O."/>
            <person name="Soukal P."/>
            <person name="Eme L."/>
            <person name="Dacks J.B."/>
            <person name="Karnkowska A."/>
            <person name="Elias M."/>
            <person name="Hampl V."/>
        </authorList>
    </citation>
    <scope>NUCLEOTIDE SEQUENCE [LARGE SCALE GENOMIC DNA]</scope>
    <source>
        <strain evidence="2">NAU3</strain>
        <tissue evidence="2">Gut</tissue>
    </source>
</reference>
<dbReference type="Pfam" id="PF03645">
    <property type="entry name" value="Tctex-1"/>
    <property type="match status" value="1"/>
</dbReference>
<sequence>MLKSEGDEESSHLTKPLQSKRFRPSQVKEIIKKVLTDRLTGHEYHPENTPSTCREISDEIRNLMKDLDYDRYKYNVQVVMGESKGQGLHFSFKALWDWNIDGFAQESFYNDSLFAVAVVFGTYYYS</sequence>
<dbReference type="Proteomes" id="UP001281761">
    <property type="component" value="Unassembled WGS sequence"/>
</dbReference>
<keyword evidence="2" id="KW-0282">Flagellum</keyword>
<dbReference type="CDD" id="cd21459">
    <property type="entry name" value="DLC-like_TCTEX1D2"/>
    <property type="match status" value="1"/>
</dbReference>
<dbReference type="InterPro" id="IPR005334">
    <property type="entry name" value="Tctex-1-like"/>
</dbReference>
<organism evidence="2 3">
    <name type="scientific">Blattamonas nauphoetae</name>
    <dbReference type="NCBI Taxonomy" id="2049346"/>
    <lineage>
        <taxon>Eukaryota</taxon>
        <taxon>Metamonada</taxon>
        <taxon>Preaxostyla</taxon>
        <taxon>Oxymonadida</taxon>
        <taxon>Blattamonas</taxon>
    </lineage>
</organism>
<comment type="caution">
    <text evidence="2">The sequence shown here is derived from an EMBL/GenBank/DDBJ whole genome shotgun (WGS) entry which is preliminary data.</text>
</comment>
<evidence type="ECO:0000313" key="3">
    <source>
        <dbReference type="Proteomes" id="UP001281761"/>
    </source>
</evidence>